<protein>
    <recommendedName>
        <fullName evidence="3">Ribbon-helix-helix protein, CopG family</fullName>
    </recommendedName>
</protein>
<dbReference type="SUPFAM" id="SSF47598">
    <property type="entry name" value="Ribbon-helix-helix"/>
    <property type="match status" value="1"/>
</dbReference>
<dbReference type="GO" id="GO:0006355">
    <property type="term" value="P:regulation of DNA-templated transcription"/>
    <property type="evidence" value="ECO:0007669"/>
    <property type="project" value="InterPro"/>
</dbReference>
<organism evidence="1 2">
    <name type="scientific">Candidatus Acididesulfobacter diazotrophicus</name>
    <dbReference type="NCBI Taxonomy" id="2597226"/>
    <lineage>
        <taxon>Bacteria</taxon>
        <taxon>Deltaproteobacteria</taxon>
        <taxon>Candidatus Acidulodesulfobacterales</taxon>
        <taxon>Candidatus Acididesulfobacter</taxon>
    </lineage>
</organism>
<gene>
    <name evidence="1" type="ORF">EVG15_09685</name>
</gene>
<reference evidence="1 2" key="1">
    <citation type="journal article" date="2019" name="ISME J.">
        <title>Insights into ecological role of a new deltaproteobacterial order Candidatus Acidulodesulfobacterales by metagenomics and metatranscriptomics.</title>
        <authorList>
            <person name="Tan S."/>
            <person name="Liu J."/>
            <person name="Fang Y."/>
            <person name="Hedlund B.P."/>
            <person name="Lian Z.H."/>
            <person name="Huang L.Y."/>
            <person name="Li J.T."/>
            <person name="Huang L.N."/>
            <person name="Li W.J."/>
            <person name="Jiang H.C."/>
            <person name="Dong H.L."/>
            <person name="Shu W.S."/>
        </authorList>
    </citation>
    <scope>NUCLEOTIDE SEQUENCE [LARGE SCALE GENOMIC DNA]</scope>
    <source>
        <strain evidence="1">AP1</strain>
    </source>
</reference>
<evidence type="ECO:0000313" key="1">
    <source>
        <dbReference type="EMBL" id="RZD17736.1"/>
    </source>
</evidence>
<evidence type="ECO:0000313" key="2">
    <source>
        <dbReference type="Proteomes" id="UP000319296"/>
    </source>
</evidence>
<comment type="caution">
    <text evidence="1">The sequence shown here is derived from an EMBL/GenBank/DDBJ whole genome shotgun (WGS) entry which is preliminary data.</text>
</comment>
<name>A0A519BKG5_9DELT</name>
<sequence length="82" mass="9705">MSKIINMSLPEPLYMEVVKMAKVKGVSRSQMLKEALNIYISEEKRWLDIRKKGNETAKKFGIKDENGIEKIREEYWEERNNA</sequence>
<dbReference type="AlphaFoldDB" id="A0A519BKG5"/>
<dbReference type="EMBL" id="SGBB01000024">
    <property type="protein sequence ID" value="RZD17736.1"/>
    <property type="molecule type" value="Genomic_DNA"/>
</dbReference>
<accession>A0A519BKG5</accession>
<dbReference type="Proteomes" id="UP000319296">
    <property type="component" value="Unassembled WGS sequence"/>
</dbReference>
<dbReference type="Gene3D" id="1.10.1220.10">
    <property type="entry name" value="Met repressor-like"/>
    <property type="match status" value="1"/>
</dbReference>
<proteinExistence type="predicted"/>
<evidence type="ECO:0008006" key="3">
    <source>
        <dbReference type="Google" id="ProtNLM"/>
    </source>
</evidence>
<dbReference type="InterPro" id="IPR010985">
    <property type="entry name" value="Ribbon_hlx_hlx"/>
</dbReference>
<dbReference type="InterPro" id="IPR013321">
    <property type="entry name" value="Arc_rbn_hlx_hlx"/>
</dbReference>